<keyword evidence="8" id="KW-0238">DNA-binding</keyword>
<evidence type="ECO:0000259" key="10">
    <source>
        <dbReference type="SMART" id="SM00474"/>
    </source>
</evidence>
<evidence type="ECO:0000256" key="5">
    <source>
        <dbReference type="ARBA" id="ARBA00022695"/>
    </source>
</evidence>
<comment type="catalytic activity">
    <reaction evidence="9">
        <text>DNA(n) + a 2'-deoxyribonucleoside 5'-triphosphate = DNA(n+1) + diphosphate</text>
        <dbReference type="Rhea" id="RHEA:22508"/>
        <dbReference type="Rhea" id="RHEA-COMP:17339"/>
        <dbReference type="Rhea" id="RHEA-COMP:17340"/>
        <dbReference type="ChEBI" id="CHEBI:33019"/>
        <dbReference type="ChEBI" id="CHEBI:61560"/>
        <dbReference type="ChEBI" id="CHEBI:173112"/>
        <dbReference type="EC" id="2.7.7.7"/>
    </reaction>
</comment>
<dbReference type="PANTHER" id="PTHR10133">
    <property type="entry name" value="DNA POLYMERASE I"/>
    <property type="match status" value="1"/>
</dbReference>
<accession>A0A4R4UK37</accession>
<keyword evidence="7" id="KW-0239">DNA-directed DNA polymerase</keyword>
<dbReference type="RefSeq" id="WP_132623153.1">
    <property type="nucleotide sequence ID" value="NZ_SMKV01000014.1"/>
</dbReference>
<dbReference type="Pfam" id="PF00476">
    <property type="entry name" value="DNA_pol_A"/>
    <property type="match status" value="1"/>
</dbReference>
<keyword evidence="5" id="KW-0548">Nucleotidyltransferase</keyword>
<sequence>MRSYSYRVAGEQTVTFVPESSDDLEEFAAWVRREHGRVIGVDTEGTGLDTYAAGNRLRTVQFGTGTEAWVVRVEHRPQFEAAARNALLGLPRIALHNAPFDWLVLDRHLRVPMEVLAHKTVDTRILAHLLDPRGPEDGGIGHGLKSLSQHHIDPDAPDTQEGLISVFRQLGHTKATGWAAIPSDHPTYLRYAGLDVIFTSRLLDVLGPLVHERSLERLADFEHQVARVCATMERRGVLIDKPYVDELSSRLATEAEHHRNRAKRYGVSTIGSTRQVADALVAMGEVLTDTTASGALQVDKDVLLPLADLDPQWERLGVREPNPLADAVVRAKRASKWLTTYADAMAAGLDERSRLHPKINSLQARTARMSISKPPLQQLPGGDSTIRKAMVAKPGNIIGSVDYTAIEMRVLAALAGDRAMVTAIRDGADLHDFTAEQIYGPDFTKRHRKVAKTTGFAKVYGGGVESIARQTGVPEADVRRAIAAYDRTFPGIKRYSARLTARGKYGAKELISPTGRILPLDRSRLYAATNYMVQSLARDVFAQGLLGLDKEGLTAYLRLPVHDEVIFEVDEDDAFEIAETIQATLAVADFFGVPLDTEAELFGPAWEPSATRYVRTGDGSWTRTSPVSDAA</sequence>
<evidence type="ECO:0000256" key="8">
    <source>
        <dbReference type="ARBA" id="ARBA00023125"/>
    </source>
</evidence>
<protein>
    <recommendedName>
        <fullName evidence="3">DNA polymerase I</fullName>
        <ecNumber evidence="2">2.7.7.7</ecNumber>
    </recommendedName>
</protein>
<evidence type="ECO:0000313" key="12">
    <source>
        <dbReference type="EMBL" id="TDC92338.1"/>
    </source>
</evidence>
<dbReference type="EC" id="2.7.7.7" evidence="2"/>
<dbReference type="SMART" id="SM00482">
    <property type="entry name" value="POLAc"/>
    <property type="match status" value="1"/>
</dbReference>
<proteinExistence type="inferred from homology"/>
<keyword evidence="6" id="KW-0235">DNA replication</keyword>
<comment type="similarity">
    <text evidence="1">Belongs to the DNA polymerase type-A family.</text>
</comment>
<feature type="domain" description="DNA-directed DNA polymerase family A palm" evidence="11">
    <location>
        <begin position="383"/>
        <end position="573"/>
    </location>
</feature>
<keyword evidence="13" id="KW-1185">Reference proteome</keyword>
<evidence type="ECO:0000313" key="13">
    <source>
        <dbReference type="Proteomes" id="UP000294744"/>
    </source>
</evidence>
<comment type="caution">
    <text evidence="12">The sequence shown here is derived from an EMBL/GenBank/DDBJ whole genome shotgun (WGS) entry which is preliminary data.</text>
</comment>
<dbReference type="GO" id="GO:0003677">
    <property type="term" value="F:DNA binding"/>
    <property type="evidence" value="ECO:0007669"/>
    <property type="project" value="UniProtKB-KW"/>
</dbReference>
<dbReference type="InterPro" id="IPR002298">
    <property type="entry name" value="DNA_polymerase_A"/>
</dbReference>
<evidence type="ECO:0000259" key="11">
    <source>
        <dbReference type="SMART" id="SM00482"/>
    </source>
</evidence>
<evidence type="ECO:0000256" key="1">
    <source>
        <dbReference type="ARBA" id="ARBA00007705"/>
    </source>
</evidence>
<dbReference type="Gene3D" id="3.30.70.370">
    <property type="match status" value="1"/>
</dbReference>
<dbReference type="InterPro" id="IPR043502">
    <property type="entry name" value="DNA/RNA_pol_sf"/>
</dbReference>
<dbReference type="SUPFAM" id="SSF53098">
    <property type="entry name" value="Ribonuclease H-like"/>
    <property type="match status" value="1"/>
</dbReference>
<dbReference type="PROSITE" id="PS00447">
    <property type="entry name" value="DNA_POLYMERASE_A"/>
    <property type="match status" value="1"/>
</dbReference>
<name>A0A4R4UK37_9PSEU</name>
<dbReference type="PRINTS" id="PR00868">
    <property type="entry name" value="DNAPOLI"/>
</dbReference>
<dbReference type="Gene3D" id="1.10.150.20">
    <property type="entry name" value="5' to 3' exonuclease, C-terminal subdomain"/>
    <property type="match status" value="1"/>
</dbReference>
<dbReference type="Proteomes" id="UP000294744">
    <property type="component" value="Unassembled WGS sequence"/>
</dbReference>
<dbReference type="InterPro" id="IPR001098">
    <property type="entry name" value="DNA-dir_DNA_pol_A_palm_dom"/>
</dbReference>
<dbReference type="Gene3D" id="3.30.420.10">
    <property type="entry name" value="Ribonuclease H-like superfamily/Ribonuclease H"/>
    <property type="match status" value="1"/>
</dbReference>
<gene>
    <name evidence="12" type="ORF">E1161_13265</name>
</gene>
<evidence type="ECO:0000256" key="9">
    <source>
        <dbReference type="ARBA" id="ARBA00049244"/>
    </source>
</evidence>
<dbReference type="GO" id="GO:0003887">
    <property type="term" value="F:DNA-directed DNA polymerase activity"/>
    <property type="evidence" value="ECO:0007669"/>
    <property type="project" value="UniProtKB-KW"/>
</dbReference>
<dbReference type="InterPro" id="IPR036397">
    <property type="entry name" value="RNaseH_sf"/>
</dbReference>
<evidence type="ECO:0000256" key="3">
    <source>
        <dbReference type="ARBA" id="ARBA00020311"/>
    </source>
</evidence>
<evidence type="ECO:0000256" key="4">
    <source>
        <dbReference type="ARBA" id="ARBA00022679"/>
    </source>
</evidence>
<dbReference type="SMART" id="SM00474">
    <property type="entry name" value="35EXOc"/>
    <property type="match status" value="1"/>
</dbReference>
<dbReference type="AlphaFoldDB" id="A0A4R4UK37"/>
<dbReference type="InterPro" id="IPR019760">
    <property type="entry name" value="DNA-dir_DNA_pol_A_CS"/>
</dbReference>
<evidence type="ECO:0000256" key="2">
    <source>
        <dbReference type="ARBA" id="ARBA00012417"/>
    </source>
</evidence>
<organism evidence="12 13">
    <name type="scientific">Saccharopolyspora aridisoli</name>
    <dbReference type="NCBI Taxonomy" id="2530385"/>
    <lineage>
        <taxon>Bacteria</taxon>
        <taxon>Bacillati</taxon>
        <taxon>Actinomycetota</taxon>
        <taxon>Actinomycetes</taxon>
        <taxon>Pseudonocardiales</taxon>
        <taxon>Pseudonocardiaceae</taxon>
        <taxon>Saccharopolyspora</taxon>
    </lineage>
</organism>
<keyword evidence="4" id="KW-0808">Transferase</keyword>
<dbReference type="EMBL" id="SMKV01000014">
    <property type="protein sequence ID" value="TDC92338.1"/>
    <property type="molecule type" value="Genomic_DNA"/>
</dbReference>
<dbReference type="PANTHER" id="PTHR10133:SF27">
    <property type="entry name" value="DNA POLYMERASE NU"/>
    <property type="match status" value="1"/>
</dbReference>
<dbReference type="InterPro" id="IPR012337">
    <property type="entry name" value="RNaseH-like_sf"/>
</dbReference>
<dbReference type="GO" id="GO:0006261">
    <property type="term" value="P:DNA-templated DNA replication"/>
    <property type="evidence" value="ECO:0007669"/>
    <property type="project" value="InterPro"/>
</dbReference>
<dbReference type="GO" id="GO:0008408">
    <property type="term" value="F:3'-5' exonuclease activity"/>
    <property type="evidence" value="ECO:0007669"/>
    <property type="project" value="InterPro"/>
</dbReference>
<feature type="domain" description="3'-5' exonuclease" evidence="10">
    <location>
        <begin position="15"/>
        <end position="211"/>
    </location>
</feature>
<dbReference type="OrthoDB" id="5196455at2"/>
<dbReference type="InterPro" id="IPR002562">
    <property type="entry name" value="3'-5'_exonuclease_dom"/>
</dbReference>
<dbReference type="GO" id="GO:0006302">
    <property type="term" value="P:double-strand break repair"/>
    <property type="evidence" value="ECO:0007669"/>
    <property type="project" value="TreeGrafter"/>
</dbReference>
<evidence type="ECO:0000256" key="6">
    <source>
        <dbReference type="ARBA" id="ARBA00022705"/>
    </source>
</evidence>
<dbReference type="Gene3D" id="1.20.1060.10">
    <property type="entry name" value="Taq DNA Polymerase, Chain T, domain 4"/>
    <property type="match status" value="1"/>
</dbReference>
<dbReference type="Pfam" id="PF01612">
    <property type="entry name" value="DNA_pol_A_exo1"/>
    <property type="match status" value="1"/>
</dbReference>
<evidence type="ECO:0000256" key="7">
    <source>
        <dbReference type="ARBA" id="ARBA00022932"/>
    </source>
</evidence>
<reference evidence="12 13" key="1">
    <citation type="submission" date="2019-03" db="EMBL/GenBank/DDBJ databases">
        <title>Draft genome sequences of novel Actinobacteria.</title>
        <authorList>
            <person name="Sahin N."/>
            <person name="Ay H."/>
            <person name="Saygin H."/>
        </authorList>
    </citation>
    <scope>NUCLEOTIDE SEQUENCE [LARGE SCALE GENOMIC DNA]</scope>
    <source>
        <strain evidence="12 13">16K404</strain>
    </source>
</reference>
<dbReference type="SUPFAM" id="SSF56672">
    <property type="entry name" value="DNA/RNA polymerases"/>
    <property type="match status" value="1"/>
</dbReference>